<dbReference type="Proteomes" id="UP000462212">
    <property type="component" value="Unassembled WGS sequence"/>
</dbReference>
<dbReference type="EMBL" id="QGMJ01000244">
    <property type="protein sequence ID" value="TVY39127.1"/>
    <property type="molecule type" value="Genomic_DNA"/>
</dbReference>
<reference evidence="3 4" key="1">
    <citation type="submission" date="2018-05" db="EMBL/GenBank/DDBJ databases">
        <title>Genome sequencing and assembly of the regulated plant pathogen Lachnellula willkommii and related sister species for the development of diagnostic species identification markers.</title>
        <authorList>
            <person name="Giroux E."/>
            <person name="Bilodeau G."/>
        </authorList>
    </citation>
    <scope>NUCLEOTIDE SEQUENCE [LARGE SCALE GENOMIC DNA]</scope>
    <source>
        <strain evidence="3 4">CBS 197.66</strain>
    </source>
</reference>
<evidence type="ECO:0000313" key="3">
    <source>
        <dbReference type="EMBL" id="TVY39127.1"/>
    </source>
</evidence>
<dbReference type="CDD" id="cd04301">
    <property type="entry name" value="NAT_SF"/>
    <property type="match status" value="1"/>
</dbReference>
<sequence length="336" mass="36143">MARHHAHAHVHIQELDLGSQMGQTSTIADRMNTVPGFKTSAAFFTFLRANLVLPTSTINSNTSTPLLYPSTSQTLPPLSFLPSSLANMTSMSDELPAPTNHLASIPPLTTRVLVSEPDKVAALKLVADSIAQQRQAASRAAIFHPLTIAVYIGLLAIVSQLLYKTREDIGIVATTGAGVTMACLILVRGLTSGYINLAEELNWNFLKVNNNDGEEDVVIGSRFGEEIIGALVLRLERNGNGSGKKGRKLGGKGVVRAWTVRIKYRGKGVGTELLEEAVRITRERMGGSAEVGFAAEHANSQMVLPELFNGGFRKREAKAAKTLDGVVGSFEGKKKR</sequence>
<dbReference type="SUPFAM" id="SSF55729">
    <property type="entry name" value="Acyl-CoA N-acyltransferases (Nat)"/>
    <property type="match status" value="1"/>
</dbReference>
<organism evidence="3 4">
    <name type="scientific">Lachnellula subtilissima</name>
    <dbReference type="NCBI Taxonomy" id="602034"/>
    <lineage>
        <taxon>Eukaryota</taxon>
        <taxon>Fungi</taxon>
        <taxon>Dikarya</taxon>
        <taxon>Ascomycota</taxon>
        <taxon>Pezizomycotina</taxon>
        <taxon>Leotiomycetes</taxon>
        <taxon>Helotiales</taxon>
        <taxon>Lachnaceae</taxon>
        <taxon>Lachnellula</taxon>
    </lineage>
</organism>
<dbReference type="AlphaFoldDB" id="A0A8H8RRM1"/>
<keyword evidence="1" id="KW-0812">Transmembrane</keyword>
<comment type="caution">
    <text evidence="3">The sequence shown here is derived from an EMBL/GenBank/DDBJ whole genome shotgun (WGS) entry which is preliminary data.</text>
</comment>
<dbReference type="InterPro" id="IPR016181">
    <property type="entry name" value="Acyl_CoA_acyltransferase"/>
</dbReference>
<evidence type="ECO:0000256" key="1">
    <source>
        <dbReference type="SAM" id="Phobius"/>
    </source>
</evidence>
<feature type="domain" description="N-acetyltransferase" evidence="2">
    <location>
        <begin position="185"/>
        <end position="336"/>
    </location>
</feature>
<dbReference type="InterPro" id="IPR000182">
    <property type="entry name" value="GNAT_dom"/>
</dbReference>
<accession>A0A8H8RRM1</accession>
<dbReference type="GO" id="GO:0016747">
    <property type="term" value="F:acyltransferase activity, transferring groups other than amino-acyl groups"/>
    <property type="evidence" value="ECO:0007669"/>
    <property type="project" value="InterPro"/>
</dbReference>
<dbReference type="OrthoDB" id="5343688at2759"/>
<dbReference type="PROSITE" id="PS51186">
    <property type="entry name" value="GNAT"/>
    <property type="match status" value="1"/>
</dbReference>
<dbReference type="Gene3D" id="3.40.630.30">
    <property type="match status" value="1"/>
</dbReference>
<evidence type="ECO:0000313" key="4">
    <source>
        <dbReference type="Proteomes" id="UP000462212"/>
    </source>
</evidence>
<keyword evidence="1" id="KW-1133">Transmembrane helix</keyword>
<gene>
    <name evidence="3" type="ORF">LSUB1_G002824</name>
</gene>
<protein>
    <recommendedName>
        <fullName evidence="2">N-acetyltransferase domain-containing protein</fullName>
    </recommendedName>
</protein>
<feature type="transmembrane region" description="Helical" evidence="1">
    <location>
        <begin position="142"/>
        <end position="163"/>
    </location>
</feature>
<name>A0A8H8RRM1_9HELO</name>
<evidence type="ECO:0000259" key="2">
    <source>
        <dbReference type="PROSITE" id="PS51186"/>
    </source>
</evidence>
<keyword evidence="4" id="KW-1185">Reference proteome</keyword>
<dbReference type="Pfam" id="PF00583">
    <property type="entry name" value="Acetyltransf_1"/>
    <property type="match status" value="1"/>
</dbReference>
<proteinExistence type="predicted"/>
<keyword evidence="1" id="KW-0472">Membrane</keyword>
<feature type="transmembrane region" description="Helical" evidence="1">
    <location>
        <begin position="169"/>
        <end position="187"/>
    </location>
</feature>